<feature type="compositionally biased region" description="Acidic residues" evidence="1">
    <location>
        <begin position="43"/>
        <end position="71"/>
    </location>
</feature>
<sequence>MSHYLNRSFLSVLGIMNTIFYTSQQISVRETGEATFTNIMAGVDEEEEEEEEEEDEDEEEEEEEEEEEKEK</sequence>
<dbReference type="Proteomes" id="UP000762676">
    <property type="component" value="Unassembled WGS sequence"/>
</dbReference>
<dbReference type="AlphaFoldDB" id="A0AAV4HPZ8"/>
<protein>
    <submittedName>
        <fullName evidence="2">Uncharacterized protein</fullName>
    </submittedName>
</protein>
<evidence type="ECO:0000256" key="1">
    <source>
        <dbReference type="SAM" id="MobiDB-lite"/>
    </source>
</evidence>
<dbReference type="EMBL" id="BMAT01005745">
    <property type="protein sequence ID" value="GFR99153.1"/>
    <property type="molecule type" value="Genomic_DNA"/>
</dbReference>
<accession>A0AAV4HPZ8</accession>
<organism evidence="2 3">
    <name type="scientific">Elysia marginata</name>
    <dbReference type="NCBI Taxonomy" id="1093978"/>
    <lineage>
        <taxon>Eukaryota</taxon>
        <taxon>Metazoa</taxon>
        <taxon>Spiralia</taxon>
        <taxon>Lophotrochozoa</taxon>
        <taxon>Mollusca</taxon>
        <taxon>Gastropoda</taxon>
        <taxon>Heterobranchia</taxon>
        <taxon>Euthyneura</taxon>
        <taxon>Panpulmonata</taxon>
        <taxon>Sacoglossa</taxon>
        <taxon>Placobranchoidea</taxon>
        <taxon>Plakobranchidae</taxon>
        <taxon>Elysia</taxon>
    </lineage>
</organism>
<reference evidence="2 3" key="1">
    <citation type="journal article" date="2021" name="Elife">
        <title>Chloroplast acquisition without the gene transfer in kleptoplastic sea slugs, Plakobranchus ocellatus.</title>
        <authorList>
            <person name="Maeda T."/>
            <person name="Takahashi S."/>
            <person name="Yoshida T."/>
            <person name="Shimamura S."/>
            <person name="Takaki Y."/>
            <person name="Nagai Y."/>
            <person name="Toyoda A."/>
            <person name="Suzuki Y."/>
            <person name="Arimoto A."/>
            <person name="Ishii H."/>
            <person name="Satoh N."/>
            <person name="Nishiyama T."/>
            <person name="Hasebe M."/>
            <person name="Maruyama T."/>
            <person name="Minagawa J."/>
            <person name="Obokata J."/>
            <person name="Shigenobu S."/>
        </authorList>
    </citation>
    <scope>NUCLEOTIDE SEQUENCE [LARGE SCALE GENOMIC DNA]</scope>
</reference>
<feature type="region of interest" description="Disordered" evidence="1">
    <location>
        <begin position="39"/>
        <end position="71"/>
    </location>
</feature>
<name>A0AAV4HPZ8_9GAST</name>
<keyword evidence="3" id="KW-1185">Reference proteome</keyword>
<evidence type="ECO:0000313" key="2">
    <source>
        <dbReference type="EMBL" id="GFR99153.1"/>
    </source>
</evidence>
<evidence type="ECO:0000313" key="3">
    <source>
        <dbReference type="Proteomes" id="UP000762676"/>
    </source>
</evidence>
<proteinExistence type="predicted"/>
<comment type="caution">
    <text evidence="2">The sequence shown here is derived from an EMBL/GenBank/DDBJ whole genome shotgun (WGS) entry which is preliminary data.</text>
</comment>
<gene>
    <name evidence="2" type="ORF">ElyMa_002785900</name>
</gene>